<dbReference type="NCBIfam" id="TIGR03358">
    <property type="entry name" value="VI_chp_5"/>
    <property type="match status" value="1"/>
</dbReference>
<gene>
    <name evidence="1" type="ORF">Lqui_1580</name>
</gene>
<dbReference type="STRING" id="45073.Lqui_1580"/>
<dbReference type="EMBL" id="LNYS01000008">
    <property type="protein sequence ID" value="KTD50255.1"/>
    <property type="molecule type" value="Genomic_DNA"/>
</dbReference>
<dbReference type="OrthoDB" id="9789942at2"/>
<name>A0A0W0Y0N9_9GAMM</name>
<organism evidence="1 2">
    <name type="scientific">Legionella quinlivanii</name>
    <dbReference type="NCBI Taxonomy" id="45073"/>
    <lineage>
        <taxon>Bacteria</taxon>
        <taxon>Pseudomonadati</taxon>
        <taxon>Pseudomonadota</taxon>
        <taxon>Gammaproteobacteria</taxon>
        <taxon>Legionellales</taxon>
        <taxon>Legionellaceae</taxon>
        <taxon>Legionella</taxon>
    </lineage>
</organism>
<dbReference type="RefSeq" id="WP_058507684.1">
    <property type="nucleotide sequence ID" value="NZ_CAAAIK010000001.1"/>
</dbReference>
<reference evidence="1 2" key="1">
    <citation type="submission" date="2015-11" db="EMBL/GenBank/DDBJ databases">
        <title>Genomic analysis of 38 Legionella species identifies large and diverse effector repertoires.</title>
        <authorList>
            <person name="Burstein D."/>
            <person name="Amaro F."/>
            <person name="Zusman T."/>
            <person name="Lifshitz Z."/>
            <person name="Cohen O."/>
            <person name="Gilbert J.A."/>
            <person name="Pupko T."/>
            <person name="Shuman H.A."/>
            <person name="Segal G."/>
        </authorList>
    </citation>
    <scope>NUCLEOTIDE SEQUENCE [LARGE SCALE GENOMIC DNA]</scope>
    <source>
        <strain evidence="1 2">CDC#1442-AUS-E</strain>
    </source>
</reference>
<dbReference type="PATRIC" id="fig|45073.5.peg.1669"/>
<dbReference type="PANTHER" id="PTHR35850:SF2">
    <property type="entry name" value="TYPE VI SECRETION SYSTEM CONTRACTILE SHEATH SMALL SUBUNIT"/>
    <property type="match status" value="1"/>
</dbReference>
<protein>
    <recommendedName>
        <fullName evidence="3">Type VI secretion system-associated protein</fullName>
    </recommendedName>
</protein>
<dbReference type="PIRSF" id="PIRSF028301">
    <property type="entry name" value="UCP028301"/>
    <property type="match status" value="1"/>
</dbReference>
<sequence length="169" mass="19511">MARKDQSVAPKERVNIVYKPSIEGAEEIVELPLRQLVLGEFTNKPSKLPLEKRQTVSINKDNFNQILKLHDIRITTRVPNRLSNDKNDFIPLDLKIQSLHDFEPDHLVKQVPELRKLMELRNALKSLKGPLGNTPEFRRKLDAIVKDPGLRDKLLKDLGIEEKKDSKDH</sequence>
<dbReference type="Pfam" id="PF05591">
    <property type="entry name" value="T6SS_VipA"/>
    <property type="match status" value="1"/>
</dbReference>
<dbReference type="PANTHER" id="PTHR35850">
    <property type="entry name" value="CYTOPLASMIC PROTEIN-RELATED"/>
    <property type="match status" value="1"/>
</dbReference>
<accession>A0A0W0Y0N9</accession>
<keyword evidence="2" id="KW-1185">Reference proteome</keyword>
<dbReference type="AlphaFoldDB" id="A0A0W0Y0N9"/>
<dbReference type="InterPro" id="IPR008312">
    <property type="entry name" value="T6SS_TssB1"/>
</dbReference>
<proteinExistence type="predicted"/>
<comment type="caution">
    <text evidence="1">The sequence shown here is derived from an EMBL/GenBank/DDBJ whole genome shotgun (WGS) entry which is preliminary data.</text>
</comment>
<dbReference type="Proteomes" id="UP000054618">
    <property type="component" value="Unassembled WGS sequence"/>
</dbReference>
<evidence type="ECO:0000313" key="1">
    <source>
        <dbReference type="EMBL" id="KTD50255.1"/>
    </source>
</evidence>
<evidence type="ECO:0008006" key="3">
    <source>
        <dbReference type="Google" id="ProtNLM"/>
    </source>
</evidence>
<evidence type="ECO:0000313" key="2">
    <source>
        <dbReference type="Proteomes" id="UP000054618"/>
    </source>
</evidence>